<dbReference type="STRING" id="742725.HMPREF9450_00888"/>
<comment type="caution">
    <text evidence="3">The sequence shown here is derived from an EMBL/GenBank/DDBJ whole genome shotgun (WGS) entry which is preliminary data.</text>
</comment>
<evidence type="ECO:0000313" key="4">
    <source>
        <dbReference type="Proteomes" id="UP000006008"/>
    </source>
</evidence>
<dbReference type="AlphaFoldDB" id="G5H745"/>
<dbReference type="RefSeq" id="WP_009133694.1">
    <property type="nucleotide sequence ID" value="NZ_CP102250.1"/>
</dbReference>
<organism evidence="3 4">
    <name type="scientific">Alistipes indistinctus YIT 12060</name>
    <dbReference type="NCBI Taxonomy" id="742725"/>
    <lineage>
        <taxon>Bacteria</taxon>
        <taxon>Pseudomonadati</taxon>
        <taxon>Bacteroidota</taxon>
        <taxon>Bacteroidia</taxon>
        <taxon>Bacteroidales</taxon>
        <taxon>Rikenellaceae</taxon>
        <taxon>Alistipes</taxon>
    </lineage>
</organism>
<dbReference type="EMBL" id="ADLD01000009">
    <property type="protein sequence ID" value="EHB92684.1"/>
    <property type="molecule type" value="Genomic_DNA"/>
</dbReference>
<name>G5H745_9BACT</name>
<gene>
    <name evidence="3" type="ORF">HMPREF9450_00888</name>
</gene>
<keyword evidence="1" id="KW-0175">Coiled coil</keyword>
<reference evidence="3 4" key="1">
    <citation type="submission" date="2011-08" db="EMBL/GenBank/DDBJ databases">
        <title>The Genome Sequence of Alistipes indistinctus YIT 12060.</title>
        <authorList>
            <consortium name="The Broad Institute Genome Sequencing Platform"/>
            <person name="Earl A."/>
            <person name="Ward D."/>
            <person name="Feldgarden M."/>
            <person name="Gevers D."/>
            <person name="Morotomi M."/>
            <person name="Young S.K."/>
            <person name="Zeng Q."/>
            <person name="Gargeya S."/>
            <person name="Fitzgerald M."/>
            <person name="Haas B."/>
            <person name="Abouelleil A."/>
            <person name="Alvarado L."/>
            <person name="Arachchi H.M."/>
            <person name="Berlin A."/>
            <person name="Brown A."/>
            <person name="Chapman S.B."/>
            <person name="Chen Z."/>
            <person name="Dunbar C."/>
            <person name="Freedman E."/>
            <person name="Gearin G."/>
            <person name="Gellesch M."/>
            <person name="Goldberg J."/>
            <person name="Griggs A."/>
            <person name="Gujja S."/>
            <person name="Heiman D."/>
            <person name="Howarth C."/>
            <person name="Larson L."/>
            <person name="Lui A."/>
            <person name="MacDonald P.J.P."/>
            <person name="Montmayeur A."/>
            <person name="Murphy C."/>
            <person name="Neiman D."/>
            <person name="Pearson M."/>
            <person name="Priest M."/>
            <person name="Roberts A."/>
            <person name="Saif S."/>
            <person name="Shea T."/>
            <person name="Shenoy N."/>
            <person name="Sisk P."/>
            <person name="Stolte C."/>
            <person name="Sykes S."/>
            <person name="Wortman J."/>
            <person name="Nusbaum C."/>
            <person name="Birren B."/>
        </authorList>
    </citation>
    <scope>NUCLEOTIDE SEQUENCE [LARGE SCALE GENOMIC DNA]</scope>
    <source>
        <strain evidence="3 4">YIT 12060</strain>
    </source>
</reference>
<accession>G5H745</accession>
<dbReference type="GeneID" id="92816097"/>
<feature type="compositionally biased region" description="Basic and acidic residues" evidence="2">
    <location>
        <begin position="98"/>
        <end position="113"/>
    </location>
</feature>
<feature type="coiled-coil region" evidence="1">
    <location>
        <begin position="56"/>
        <end position="97"/>
    </location>
</feature>
<evidence type="ECO:0000256" key="1">
    <source>
        <dbReference type="SAM" id="Coils"/>
    </source>
</evidence>
<dbReference type="Proteomes" id="UP000006008">
    <property type="component" value="Unassembled WGS sequence"/>
</dbReference>
<dbReference type="eggNOG" id="COG5185">
    <property type="taxonomic scope" value="Bacteria"/>
</dbReference>
<sequence>MTNVANNTLVYKAVAKGLAMLGDQIDKDNRKLIQMLASLDKLQIKLSKGPAGFKQLAKAEKEVDAATQAYAQALHARAAAEQKRTELKKLLDTQLRQNLERDRGDQSALRKDPAIQAGQKSRENRAIANDPTQSYDVRKKALDDYVLYEEQTLQASAQSQIDMLIKQRAQEQKVDAGNQKERQRIAEELAFEIAAIETRSITEQLKIESEGGQTMLAMTEDENARREIAVETEKKIDRQRIALMKSTSNTLIAANVLTGKETLKIKETIGKEVLALVQTTGAQEVKQTEKTEEEKAKIRAKVKADLIGFFKEGAKVSDAAFNAAIERIDRESKANQEAADEQRSRVDELEMSGAISKEQADARKAAIAQKEEQREKELARQKAAMQKKKTIFEIILNTATAVVEALPNFILAGIVAAAGAAQLGIAIAQPLPEYAAGTRNHPGGLAVVGDGGRPEVVMTPSGGLFRTPASDTLVDLPARSVVFPSVEEAMKNLDLFVPSVADAIDSLDPLPKIDSRPDNRTIINIDVDRIVNTQEKNTRVLNQILFGVNRDRANRRFYTLRANLRHTKTFN</sequence>
<proteinExistence type="predicted"/>
<protein>
    <submittedName>
        <fullName evidence="3">Uncharacterized protein</fullName>
    </submittedName>
</protein>
<keyword evidence="4" id="KW-1185">Reference proteome</keyword>
<dbReference type="OrthoDB" id="1047854at2"/>
<dbReference type="HOGENOM" id="CLU_477061_0_0_10"/>
<feature type="region of interest" description="Disordered" evidence="2">
    <location>
        <begin position="98"/>
        <end position="132"/>
    </location>
</feature>
<evidence type="ECO:0000256" key="2">
    <source>
        <dbReference type="SAM" id="MobiDB-lite"/>
    </source>
</evidence>
<evidence type="ECO:0000313" key="3">
    <source>
        <dbReference type="EMBL" id="EHB92684.1"/>
    </source>
</evidence>
<dbReference type="PATRIC" id="fig|742725.3.peg.943"/>